<dbReference type="RefSeq" id="WP_245917754.1">
    <property type="nucleotide sequence ID" value="NZ_FNDU01000001.1"/>
</dbReference>
<dbReference type="InterPro" id="IPR010981">
    <property type="entry name" value="SinR/SinI_dimer_dom"/>
</dbReference>
<accession>A0A1G8CHT4</accession>
<dbReference type="AlphaFoldDB" id="A0A1G8CHT4"/>
<dbReference type="PROSITE" id="PS51500">
    <property type="entry name" value="SIN"/>
    <property type="match status" value="1"/>
</dbReference>
<dbReference type="GO" id="GO:0046983">
    <property type="term" value="F:protein dimerization activity"/>
    <property type="evidence" value="ECO:0007669"/>
    <property type="project" value="InterPro"/>
</dbReference>
<dbReference type="GO" id="GO:0006355">
    <property type="term" value="P:regulation of DNA-templated transcription"/>
    <property type="evidence" value="ECO:0007669"/>
    <property type="project" value="InterPro"/>
</dbReference>
<proteinExistence type="predicted"/>
<protein>
    <submittedName>
        <fullName evidence="2">Anti-repressor SinI</fullName>
    </submittedName>
</protein>
<reference evidence="2 3" key="1">
    <citation type="submission" date="2016-10" db="EMBL/GenBank/DDBJ databases">
        <authorList>
            <person name="de Groot N.N."/>
        </authorList>
    </citation>
    <scope>NUCLEOTIDE SEQUENCE [LARGE SCALE GENOMIC DNA]</scope>
    <source>
        <strain evidence="3">P4B,CCM 7963,CECT 7998,DSM 25260,IBRC-M 10614,KCTC 13821</strain>
    </source>
</reference>
<feature type="domain" description="Sin" evidence="1">
    <location>
        <begin position="1"/>
        <end position="39"/>
    </location>
</feature>
<evidence type="ECO:0000259" key="1">
    <source>
        <dbReference type="PROSITE" id="PS51500"/>
    </source>
</evidence>
<name>A0A1G8CHT4_9BACI</name>
<evidence type="ECO:0000313" key="3">
    <source>
        <dbReference type="Proteomes" id="UP000199017"/>
    </source>
</evidence>
<organism evidence="2 3">
    <name type="scientific">Alteribacillus bidgolensis</name>
    <dbReference type="NCBI Taxonomy" id="930129"/>
    <lineage>
        <taxon>Bacteria</taxon>
        <taxon>Bacillati</taxon>
        <taxon>Bacillota</taxon>
        <taxon>Bacilli</taxon>
        <taxon>Bacillales</taxon>
        <taxon>Bacillaceae</taxon>
        <taxon>Alteribacillus</taxon>
    </lineage>
</organism>
<dbReference type="EMBL" id="FNDU01000001">
    <property type="protein sequence ID" value="SDH45034.1"/>
    <property type="molecule type" value="Genomic_DNA"/>
</dbReference>
<gene>
    <name evidence="2" type="ORF">SAMN05216352_101327</name>
</gene>
<dbReference type="InterPro" id="IPR036281">
    <property type="entry name" value="SinR/SinI_dimer_dom_sf"/>
</dbReference>
<dbReference type="Proteomes" id="UP000199017">
    <property type="component" value="Unassembled WGS sequence"/>
</dbReference>
<evidence type="ECO:0000313" key="2">
    <source>
        <dbReference type="EMBL" id="SDH45034.1"/>
    </source>
</evidence>
<dbReference type="Pfam" id="PF08671">
    <property type="entry name" value="SinI"/>
    <property type="match status" value="1"/>
</dbReference>
<keyword evidence="3" id="KW-1185">Reference proteome</keyword>
<dbReference type="SUPFAM" id="SSF47406">
    <property type="entry name" value="SinR repressor dimerisation domain-like"/>
    <property type="match status" value="1"/>
</dbReference>
<sequence length="47" mass="5630">MKKGMAKKELDREWVELIKAARDSGLEKKEIQLFLQEQALHKKRYTI</sequence>